<feature type="transmembrane region" description="Helical" evidence="2">
    <location>
        <begin position="232"/>
        <end position="255"/>
    </location>
</feature>
<reference evidence="3 4" key="1">
    <citation type="submission" date="2024-01" db="EMBL/GenBank/DDBJ databases">
        <title>A draft genome for the cacao thread blight pathogen Marasmiellus scandens.</title>
        <authorList>
            <person name="Baruah I.K."/>
            <person name="Leung J."/>
            <person name="Bukari Y."/>
            <person name="Amoako-Attah I."/>
            <person name="Meinhardt L.W."/>
            <person name="Bailey B.A."/>
            <person name="Cohen S.P."/>
        </authorList>
    </citation>
    <scope>NUCLEOTIDE SEQUENCE [LARGE SCALE GENOMIC DNA]</scope>
    <source>
        <strain evidence="3 4">GH-19</strain>
    </source>
</reference>
<keyword evidence="2" id="KW-1133">Transmembrane helix</keyword>
<evidence type="ECO:0000313" key="4">
    <source>
        <dbReference type="Proteomes" id="UP001498398"/>
    </source>
</evidence>
<gene>
    <name evidence="3" type="ORF">VKT23_017809</name>
</gene>
<feature type="transmembrane region" description="Helical" evidence="2">
    <location>
        <begin position="189"/>
        <end position="211"/>
    </location>
</feature>
<evidence type="ECO:0008006" key="5">
    <source>
        <dbReference type="Google" id="ProtNLM"/>
    </source>
</evidence>
<feature type="transmembrane region" description="Helical" evidence="2">
    <location>
        <begin position="39"/>
        <end position="57"/>
    </location>
</feature>
<evidence type="ECO:0000256" key="2">
    <source>
        <dbReference type="SAM" id="Phobius"/>
    </source>
</evidence>
<organism evidence="3 4">
    <name type="scientific">Marasmiellus scandens</name>
    <dbReference type="NCBI Taxonomy" id="2682957"/>
    <lineage>
        <taxon>Eukaryota</taxon>
        <taxon>Fungi</taxon>
        <taxon>Dikarya</taxon>
        <taxon>Basidiomycota</taxon>
        <taxon>Agaricomycotina</taxon>
        <taxon>Agaricomycetes</taxon>
        <taxon>Agaricomycetidae</taxon>
        <taxon>Agaricales</taxon>
        <taxon>Marasmiineae</taxon>
        <taxon>Omphalotaceae</taxon>
        <taxon>Marasmiellus</taxon>
    </lineage>
</organism>
<keyword evidence="4" id="KW-1185">Reference proteome</keyword>
<feature type="transmembrane region" description="Helical" evidence="2">
    <location>
        <begin position="69"/>
        <end position="90"/>
    </location>
</feature>
<accession>A0ABR1IT29</accession>
<comment type="caution">
    <text evidence="3">The sequence shown here is derived from an EMBL/GenBank/DDBJ whole genome shotgun (WGS) entry which is preliminary data.</text>
</comment>
<name>A0ABR1IT29_9AGAR</name>
<evidence type="ECO:0000313" key="3">
    <source>
        <dbReference type="EMBL" id="KAK7438882.1"/>
    </source>
</evidence>
<keyword evidence="2" id="KW-0472">Membrane</keyword>
<keyword evidence="2" id="KW-0812">Transmembrane</keyword>
<feature type="compositionally biased region" description="Polar residues" evidence="1">
    <location>
        <begin position="298"/>
        <end position="315"/>
    </location>
</feature>
<proteinExistence type="predicted"/>
<evidence type="ECO:0000256" key="1">
    <source>
        <dbReference type="SAM" id="MobiDB-lite"/>
    </source>
</evidence>
<dbReference type="Proteomes" id="UP001498398">
    <property type="component" value="Unassembled WGS sequence"/>
</dbReference>
<dbReference type="EMBL" id="JBANRG010000076">
    <property type="protein sequence ID" value="KAK7438882.1"/>
    <property type="molecule type" value="Genomic_DNA"/>
</dbReference>
<sequence length="347" mass="37937">MDSASVPSATGGNPFAPQEPPELIQLEHFDFAGLQLSNIFYGFTIILFFRCMLALLWPRSGRERNYYLAAYTFVLFALGTIFMGMNGYWLGKCFIDNRNFPGGPEAYANAMYSTAVPLATNSTFIIANWLADALMLFRCKVIWQGKAWILILPIILYLADISMGIMYLYQVSVPSANLFTIEAIDFGLPYFALSTTLNTLLTILISSRLVVHQRRMSKSLSLQSRNTISYMPIVAMLVESSALYAVFSLLFIGTYASGSGAAVVFLPILSQAQIIAPLLIISRVATRKAWTTADSLSAGGQSWSARTGSNGTTELGSMPMGSSPKFSSFHDRNGSGTISATVDVKVM</sequence>
<feature type="transmembrane region" description="Helical" evidence="2">
    <location>
        <begin position="147"/>
        <end position="169"/>
    </location>
</feature>
<feature type="region of interest" description="Disordered" evidence="1">
    <location>
        <begin position="298"/>
        <end position="318"/>
    </location>
</feature>
<protein>
    <recommendedName>
        <fullName evidence="5">Pheromone receptor</fullName>
    </recommendedName>
</protein>
<feature type="transmembrane region" description="Helical" evidence="2">
    <location>
        <begin position="110"/>
        <end position="135"/>
    </location>
</feature>
<feature type="transmembrane region" description="Helical" evidence="2">
    <location>
        <begin position="261"/>
        <end position="281"/>
    </location>
</feature>